<dbReference type="CDD" id="cd13403">
    <property type="entry name" value="MLTF-like"/>
    <property type="match status" value="1"/>
</dbReference>
<dbReference type="InParanoid" id="A0A7X0MWY9"/>
<dbReference type="PANTHER" id="PTHR35936:SF32">
    <property type="entry name" value="MEMBRANE-BOUND LYTIC MUREIN TRANSGLYCOSYLASE F"/>
    <property type="match status" value="1"/>
</dbReference>
<dbReference type="PROSITE" id="PS00922">
    <property type="entry name" value="TRANSGLYCOSYLASE"/>
    <property type="match status" value="1"/>
</dbReference>
<dbReference type="EMBL" id="JACHHT010000003">
    <property type="protein sequence ID" value="MBB6523171.1"/>
    <property type="molecule type" value="Genomic_DNA"/>
</dbReference>
<dbReference type="NCBIfam" id="NF008112">
    <property type="entry name" value="PRK10859.1"/>
    <property type="match status" value="1"/>
</dbReference>
<name>A0A7X0MWY9_9GAMM</name>
<dbReference type="InterPro" id="IPR000189">
    <property type="entry name" value="Transglyc_AS"/>
</dbReference>
<evidence type="ECO:0000256" key="4">
    <source>
        <dbReference type="ARBA" id="ARBA00023136"/>
    </source>
</evidence>
<dbReference type="EC" id="4.2.2.n1" evidence="8"/>
<dbReference type="Pfam" id="PF01464">
    <property type="entry name" value="SLT"/>
    <property type="match status" value="1"/>
</dbReference>
<keyword evidence="5 8" id="KW-0998">Cell outer membrane</keyword>
<dbReference type="Gene3D" id="3.40.190.10">
    <property type="entry name" value="Periplasmic binding protein-like II"/>
    <property type="match status" value="2"/>
</dbReference>
<comment type="function">
    <text evidence="8">Murein-degrading enzyme that degrades murein glycan strands and insoluble, high-molecular weight murein sacculi, with the concomitant formation of a 1,6-anhydromuramoyl product. Lytic transglycosylases (LTs) play an integral role in the metabolism of the peptidoglycan (PG) sacculus. Their lytic action creates space within the PG sacculus to allow for its expansion as well as for the insertion of various structures such as secretion systems and flagella.</text>
</comment>
<comment type="catalytic activity">
    <reaction evidence="8">
        <text>Exolytic cleavage of the (1-&gt;4)-beta-glycosidic linkage between N-acetylmuramic acid (MurNAc) and N-acetylglucosamine (GlcNAc) residues in peptidoglycan, from either the reducing or the non-reducing ends of the peptidoglycan chains, with concomitant formation of a 1,6-anhydrobond in the MurNAc residue.</text>
        <dbReference type="EC" id="4.2.2.n1"/>
    </reaction>
</comment>
<dbReference type="GO" id="GO:0009279">
    <property type="term" value="C:cell outer membrane"/>
    <property type="evidence" value="ECO:0007669"/>
    <property type="project" value="UniProtKB-SubCell"/>
</dbReference>
<comment type="similarity">
    <text evidence="1">Belongs to the transglycosylase Slt family.</text>
</comment>
<evidence type="ECO:0000256" key="8">
    <source>
        <dbReference type="HAMAP-Rule" id="MF_02016"/>
    </source>
</evidence>
<dbReference type="RefSeq" id="WP_166843722.1">
    <property type="nucleotide sequence ID" value="NZ_JAAONY010000003.1"/>
</dbReference>
<evidence type="ECO:0000256" key="1">
    <source>
        <dbReference type="ARBA" id="ARBA00007734"/>
    </source>
</evidence>
<comment type="domain">
    <text evidence="8">The N-terminal domain does not have lytic activity and probably modulates enzymatic activity. The C-terminal domain is the catalytic active domain.</text>
</comment>
<protein>
    <recommendedName>
        <fullName evidence="8">Membrane-bound lytic murein transglycosylase F</fullName>
        <ecNumber evidence="8">4.2.2.n1</ecNumber>
    </recommendedName>
    <alternativeName>
        <fullName evidence="8">Murein lyase F</fullName>
    </alternativeName>
</protein>
<keyword evidence="7 8" id="KW-0961">Cell wall biogenesis/degradation</keyword>
<dbReference type="Gene3D" id="1.10.530.10">
    <property type="match status" value="1"/>
</dbReference>
<dbReference type="GO" id="GO:0008933">
    <property type="term" value="F:peptidoglycan lytic transglycosylase activity"/>
    <property type="evidence" value="ECO:0007669"/>
    <property type="project" value="UniProtKB-UniRule"/>
</dbReference>
<dbReference type="SUPFAM" id="SSF53955">
    <property type="entry name" value="Lysozyme-like"/>
    <property type="match status" value="1"/>
</dbReference>
<dbReference type="InterPro" id="IPR001638">
    <property type="entry name" value="Solute-binding_3/MltF_N"/>
</dbReference>
<keyword evidence="4 8" id="KW-0472">Membrane</keyword>
<comment type="caution">
    <text evidence="10">The sequence shown here is derived from an EMBL/GenBank/DDBJ whole genome shotgun (WGS) entry which is preliminary data.</text>
</comment>
<evidence type="ECO:0000313" key="11">
    <source>
        <dbReference type="Proteomes" id="UP000528457"/>
    </source>
</evidence>
<feature type="active site" evidence="8">
    <location>
        <position position="307"/>
    </location>
</feature>
<sequence>MTSMRTALRHISRGMILLFFTACLFGSHFPSQLDRIKERGILLAAVKGSQGGEEIAPHLEFDIALLRQFADYLGVDLELVSPANLSQLQFGVAKERFDLGVANSRRHLYPVRQGVPYLFVKEYLIYKKGTEKPKGPEDLVNKSLQVEFGSHHSATLKQLQQNHPELRWDEIAETDNIDLIAKVQNGSLDYAVVDSNIFDISRHLYPEVRIAFDLSNSSEIAWNFSDTADHSLFNAAAAFMQDIYENGKLEQLTAQHYSHIKKMDYTDAVAFYRRVQTRLPQWRDLLLKSAKEHNLDWNLLAAISYQESHWNANAKSYTGVRGLMMLTKTTAREMGIKDRTDPAQSIEGGARYFKSIFKRLPKGIQGDDRTWFALAAYNVGFAHLEDARVLTQRLGGNPNHWEEVRKRLPLLSQKKYYSTLRYGYARGREPVKYVQNIQQYYDILSWQDNIAQSRPEKSESKQVEAVKLQQDERDLNMSLL</sequence>
<dbReference type="SMART" id="SM00062">
    <property type="entry name" value="PBPb"/>
    <property type="match status" value="1"/>
</dbReference>
<dbReference type="GO" id="GO:0009253">
    <property type="term" value="P:peptidoglycan catabolic process"/>
    <property type="evidence" value="ECO:0007669"/>
    <property type="project" value="TreeGrafter"/>
</dbReference>
<evidence type="ECO:0000256" key="3">
    <source>
        <dbReference type="ARBA" id="ARBA00022729"/>
    </source>
</evidence>
<feature type="domain" description="Solute-binding protein family 3/N-terminal" evidence="9">
    <location>
        <begin position="54"/>
        <end position="260"/>
    </location>
</feature>
<keyword evidence="3 8" id="KW-0732">Signal</keyword>
<comment type="similarity">
    <text evidence="2">Belongs to the bacterial solute-binding protein 3 family.</text>
</comment>
<evidence type="ECO:0000256" key="6">
    <source>
        <dbReference type="ARBA" id="ARBA00023239"/>
    </source>
</evidence>
<keyword evidence="6 8" id="KW-0456">Lyase</keyword>
<feature type="region of interest" description="LT domain" evidence="8">
    <location>
        <begin position="261"/>
        <end position="480"/>
    </location>
</feature>
<evidence type="ECO:0000259" key="9">
    <source>
        <dbReference type="SMART" id="SM00062"/>
    </source>
</evidence>
<evidence type="ECO:0000256" key="5">
    <source>
        <dbReference type="ARBA" id="ARBA00023237"/>
    </source>
</evidence>
<gene>
    <name evidence="8" type="primary">mltF</name>
    <name evidence="10" type="ORF">HNR48_003473</name>
</gene>
<evidence type="ECO:0000256" key="2">
    <source>
        <dbReference type="ARBA" id="ARBA00010333"/>
    </source>
</evidence>
<comment type="similarity">
    <text evidence="8">In the N-terminal section; belongs to the bacterial solute-binding protein 3 family.</text>
</comment>
<dbReference type="InterPro" id="IPR023703">
    <property type="entry name" value="MltF"/>
</dbReference>
<organism evidence="10 11">
    <name type="scientific">Pseudoteredinibacter isoporae</name>
    <dbReference type="NCBI Taxonomy" id="570281"/>
    <lineage>
        <taxon>Bacteria</taxon>
        <taxon>Pseudomonadati</taxon>
        <taxon>Pseudomonadota</taxon>
        <taxon>Gammaproteobacteria</taxon>
        <taxon>Cellvibrionales</taxon>
        <taxon>Cellvibrionaceae</taxon>
        <taxon>Pseudoteredinibacter</taxon>
    </lineage>
</organism>
<accession>A0A7X0MWY9</accession>
<keyword evidence="11" id="KW-1185">Reference proteome</keyword>
<dbReference type="SUPFAM" id="SSF53850">
    <property type="entry name" value="Periplasmic binding protein-like II"/>
    <property type="match status" value="1"/>
</dbReference>
<comment type="caution">
    <text evidence="8">Lacks conserved residue(s) required for the propagation of feature annotation.</text>
</comment>
<dbReference type="CDD" id="cd01009">
    <property type="entry name" value="PBP2_YfhD_N"/>
    <property type="match status" value="1"/>
</dbReference>
<dbReference type="Proteomes" id="UP000528457">
    <property type="component" value="Unassembled WGS sequence"/>
</dbReference>
<reference evidence="10 11" key="1">
    <citation type="submission" date="2020-08" db="EMBL/GenBank/DDBJ databases">
        <title>Genomic Encyclopedia of Type Strains, Phase IV (KMG-IV): sequencing the most valuable type-strain genomes for metagenomic binning, comparative biology and taxonomic classification.</title>
        <authorList>
            <person name="Goeker M."/>
        </authorList>
    </citation>
    <scope>NUCLEOTIDE SEQUENCE [LARGE SCALE GENOMIC DNA]</scope>
    <source>
        <strain evidence="10 11">DSM 22368</strain>
    </source>
</reference>
<dbReference type="InterPro" id="IPR023346">
    <property type="entry name" value="Lysozyme-like_dom_sf"/>
</dbReference>
<dbReference type="InterPro" id="IPR008258">
    <property type="entry name" value="Transglycosylase_SLT_dom_1"/>
</dbReference>
<proteinExistence type="inferred from homology"/>
<dbReference type="AlphaFoldDB" id="A0A7X0MWY9"/>
<dbReference type="PANTHER" id="PTHR35936">
    <property type="entry name" value="MEMBRANE-BOUND LYTIC MUREIN TRANSGLYCOSYLASE F"/>
    <property type="match status" value="1"/>
</dbReference>
<dbReference type="GO" id="GO:0016998">
    <property type="term" value="P:cell wall macromolecule catabolic process"/>
    <property type="evidence" value="ECO:0007669"/>
    <property type="project" value="UniProtKB-UniRule"/>
</dbReference>
<comment type="subcellular location">
    <subcellularLocation>
        <location evidence="8">Cell outer membrane</location>
        <topology evidence="8">Peripheral membrane protein</topology>
    </subcellularLocation>
    <text evidence="8">Attached to the inner leaflet of the outer membrane.</text>
</comment>
<evidence type="ECO:0000313" key="10">
    <source>
        <dbReference type="EMBL" id="MBB6523171.1"/>
    </source>
</evidence>
<dbReference type="GO" id="GO:0071555">
    <property type="term" value="P:cell wall organization"/>
    <property type="evidence" value="ECO:0007669"/>
    <property type="project" value="UniProtKB-KW"/>
</dbReference>
<comment type="similarity">
    <text evidence="8">In the C-terminal section; belongs to the transglycosylase Slt family.</text>
</comment>
<dbReference type="HAMAP" id="MF_02016">
    <property type="entry name" value="MltF"/>
    <property type="match status" value="1"/>
</dbReference>
<dbReference type="FunCoup" id="A0A7X0MWY9">
    <property type="interactions" value="38"/>
</dbReference>
<evidence type="ECO:0000256" key="7">
    <source>
        <dbReference type="ARBA" id="ARBA00023316"/>
    </source>
</evidence>